<feature type="region of interest" description="Disordered" evidence="1">
    <location>
        <begin position="26"/>
        <end position="49"/>
    </location>
</feature>
<accession>A0A8I1L8B7</accession>
<evidence type="ECO:0000256" key="1">
    <source>
        <dbReference type="SAM" id="MobiDB-lite"/>
    </source>
</evidence>
<comment type="caution">
    <text evidence="3">The sequence shown here is derived from an EMBL/GenBank/DDBJ whole genome shotgun (WGS) entry which is preliminary data.</text>
</comment>
<protein>
    <submittedName>
        <fullName evidence="3">Uncharacterized protein</fullName>
    </submittedName>
</protein>
<dbReference type="RefSeq" id="WP_200435353.1">
    <property type="nucleotide sequence ID" value="NZ_JAEHFL010000002.1"/>
</dbReference>
<dbReference type="AlphaFoldDB" id="A0A8I1L8B7"/>
<organism evidence="3 4">
    <name type="scientific">Corynebacterium tuberculostearicum</name>
    <dbReference type="NCBI Taxonomy" id="38304"/>
    <lineage>
        <taxon>Bacteria</taxon>
        <taxon>Bacillati</taxon>
        <taxon>Actinomycetota</taxon>
        <taxon>Actinomycetes</taxon>
        <taxon>Mycobacteriales</taxon>
        <taxon>Corynebacteriaceae</taxon>
        <taxon>Corynebacterium</taxon>
    </lineage>
</organism>
<evidence type="ECO:0000256" key="2">
    <source>
        <dbReference type="SAM" id="SignalP"/>
    </source>
</evidence>
<evidence type="ECO:0000313" key="3">
    <source>
        <dbReference type="EMBL" id="MBK3427358.1"/>
    </source>
</evidence>
<gene>
    <name evidence="3" type="ORF">JDP02_02370</name>
</gene>
<keyword evidence="2" id="KW-0732">Signal</keyword>
<reference evidence="3 4" key="1">
    <citation type="submission" date="2020-12" db="EMBL/GenBank/DDBJ databases">
        <title>Draft genome sequence of the commensal strain Corynebacterium tuberculostearicum MFP09/CIP 102622 isolated from human skin.</title>
        <authorList>
            <person name="Boukerb A.M."/>
            <person name="Janvier X."/>
            <person name="Feuilloley M.G.J."/>
            <person name="Groboillot A."/>
        </authorList>
    </citation>
    <scope>NUCLEOTIDE SEQUENCE [LARGE SCALE GENOMIC DNA]</scope>
    <source>
        <strain evidence="3 4">CIP 102622</strain>
    </source>
</reference>
<keyword evidence="4" id="KW-1185">Reference proteome</keyword>
<sequence length="49" mass="5105">MENNKRRDSAAASAVALAALFTASISAESSGHQPEAAAAHQGPNWPEER</sequence>
<proteinExistence type="predicted"/>
<name>A0A8I1L8B7_9CORY</name>
<dbReference type="EMBL" id="JAEHFL010000002">
    <property type="protein sequence ID" value="MBK3427358.1"/>
    <property type="molecule type" value="Genomic_DNA"/>
</dbReference>
<feature type="signal peptide" evidence="2">
    <location>
        <begin position="1"/>
        <end position="27"/>
    </location>
</feature>
<feature type="chain" id="PRO_5039306393" evidence="2">
    <location>
        <begin position="28"/>
        <end position="49"/>
    </location>
</feature>
<evidence type="ECO:0000313" key="4">
    <source>
        <dbReference type="Proteomes" id="UP000603369"/>
    </source>
</evidence>
<dbReference type="Proteomes" id="UP000603369">
    <property type="component" value="Unassembled WGS sequence"/>
</dbReference>